<dbReference type="InterPro" id="IPR011051">
    <property type="entry name" value="RmlC_Cupin_sf"/>
</dbReference>
<comment type="caution">
    <text evidence="1">The sequence shown here is derived from an EMBL/GenBank/DDBJ whole genome shotgun (WGS) entry which is preliminary data.</text>
</comment>
<keyword evidence="2" id="KW-1185">Reference proteome</keyword>
<dbReference type="InterPro" id="IPR014710">
    <property type="entry name" value="RmlC-like_jellyroll"/>
</dbReference>
<dbReference type="SUPFAM" id="SSF51182">
    <property type="entry name" value="RmlC-like cupins"/>
    <property type="match status" value="1"/>
</dbReference>
<dbReference type="Proteomes" id="UP001139369">
    <property type="component" value="Unassembled WGS sequence"/>
</dbReference>
<sequence length="111" mass="12534">MQKASLLNNITYKENNKPTITVLFETAHTKEIRIVMKEGQFMKEHKAPFPIVIEIFEGEITFGINGEKQVLSKGDIISLQGNVPHDLTCTVDCIIRLSISVLDHVDRVNKV</sequence>
<name>A0A9X1VS60_9FLAO</name>
<reference evidence="1" key="1">
    <citation type="submission" date="2022-02" db="EMBL/GenBank/DDBJ databases">
        <title>Polaribacter sp. MSW13, isolated from seawater.</title>
        <authorList>
            <person name="Kristyanto S."/>
            <person name="Jung J."/>
            <person name="Jeon C.O."/>
        </authorList>
    </citation>
    <scope>NUCLEOTIDE SEQUENCE</scope>
    <source>
        <strain evidence="1">MSW13</strain>
    </source>
</reference>
<dbReference type="AlphaFoldDB" id="A0A9X1VS60"/>
<evidence type="ECO:0000313" key="1">
    <source>
        <dbReference type="EMBL" id="MCI2228526.1"/>
    </source>
</evidence>
<accession>A0A9X1VS60</accession>
<protein>
    <submittedName>
        <fullName evidence="1">Cupin</fullName>
    </submittedName>
</protein>
<organism evidence="1 2">
    <name type="scientific">Polaribacter marinus</name>
    <dbReference type="NCBI Taxonomy" id="2916838"/>
    <lineage>
        <taxon>Bacteria</taxon>
        <taxon>Pseudomonadati</taxon>
        <taxon>Bacteroidota</taxon>
        <taxon>Flavobacteriia</taxon>
        <taxon>Flavobacteriales</taxon>
        <taxon>Flavobacteriaceae</taxon>
    </lineage>
</organism>
<dbReference type="EMBL" id="JAKQYM010000002">
    <property type="protein sequence ID" value="MCI2228526.1"/>
    <property type="molecule type" value="Genomic_DNA"/>
</dbReference>
<gene>
    <name evidence="1" type="ORF">MC378_05060</name>
</gene>
<dbReference type="RefSeq" id="WP_242177636.1">
    <property type="nucleotide sequence ID" value="NZ_JAKQYM010000002.1"/>
</dbReference>
<dbReference type="Gene3D" id="2.60.120.10">
    <property type="entry name" value="Jelly Rolls"/>
    <property type="match status" value="1"/>
</dbReference>
<proteinExistence type="predicted"/>
<evidence type="ECO:0000313" key="2">
    <source>
        <dbReference type="Proteomes" id="UP001139369"/>
    </source>
</evidence>